<evidence type="ECO:0000256" key="4">
    <source>
        <dbReference type="ARBA" id="ARBA00022605"/>
    </source>
</evidence>
<keyword evidence="7" id="KW-0057">Aromatic amino acid biosynthesis</keyword>
<feature type="non-terminal residue" evidence="11">
    <location>
        <position position="157"/>
    </location>
</feature>
<dbReference type="AlphaFoldDB" id="X0X9R3"/>
<dbReference type="Gene3D" id="3.40.50.1100">
    <property type="match status" value="2"/>
</dbReference>
<reference evidence="11" key="1">
    <citation type="journal article" date="2014" name="Front. Microbiol.">
        <title>High frequency of phylogenetically diverse reductive dehalogenase-homologous genes in deep subseafloor sedimentary metagenomes.</title>
        <authorList>
            <person name="Kawai M."/>
            <person name="Futagami T."/>
            <person name="Toyoda A."/>
            <person name="Takaki Y."/>
            <person name="Nishi S."/>
            <person name="Hori S."/>
            <person name="Arai W."/>
            <person name="Tsubouchi T."/>
            <person name="Morono Y."/>
            <person name="Uchiyama I."/>
            <person name="Ito T."/>
            <person name="Fujiyama A."/>
            <person name="Inagaki F."/>
            <person name="Takami H."/>
        </authorList>
    </citation>
    <scope>NUCLEOTIDE SEQUENCE</scope>
    <source>
        <strain evidence="11">Expedition CK06-06</strain>
    </source>
</reference>
<organism evidence="11">
    <name type="scientific">marine sediment metagenome</name>
    <dbReference type="NCBI Taxonomy" id="412755"/>
    <lineage>
        <taxon>unclassified sequences</taxon>
        <taxon>metagenomes</taxon>
        <taxon>ecological metagenomes</taxon>
    </lineage>
</organism>
<keyword evidence="5" id="KW-0822">Tryptophan biosynthesis</keyword>
<evidence type="ECO:0000256" key="7">
    <source>
        <dbReference type="ARBA" id="ARBA00023141"/>
    </source>
</evidence>
<gene>
    <name evidence="11" type="ORF">S01H1_64973</name>
</gene>
<evidence type="ECO:0000256" key="1">
    <source>
        <dbReference type="ARBA" id="ARBA00001933"/>
    </source>
</evidence>
<dbReference type="PANTHER" id="PTHR48077:SF6">
    <property type="entry name" value="TRYPTOPHAN SYNTHASE"/>
    <property type="match status" value="1"/>
</dbReference>
<proteinExistence type="predicted"/>
<dbReference type="PANTHER" id="PTHR48077">
    <property type="entry name" value="TRYPTOPHAN SYNTHASE-RELATED"/>
    <property type="match status" value="1"/>
</dbReference>
<evidence type="ECO:0000259" key="10">
    <source>
        <dbReference type="Pfam" id="PF00291"/>
    </source>
</evidence>
<dbReference type="InterPro" id="IPR001926">
    <property type="entry name" value="TrpB-like_PALP"/>
</dbReference>
<name>X0X9R3_9ZZZZ</name>
<dbReference type="Pfam" id="PF00291">
    <property type="entry name" value="PALP"/>
    <property type="match status" value="1"/>
</dbReference>
<dbReference type="GO" id="GO:0005737">
    <property type="term" value="C:cytoplasm"/>
    <property type="evidence" value="ECO:0007669"/>
    <property type="project" value="TreeGrafter"/>
</dbReference>
<dbReference type="SUPFAM" id="SSF53686">
    <property type="entry name" value="Tryptophan synthase beta subunit-like PLP-dependent enzymes"/>
    <property type="match status" value="1"/>
</dbReference>
<comment type="caution">
    <text evidence="11">The sequence shown here is derived from an EMBL/GenBank/DDBJ whole genome shotgun (WGS) entry which is preliminary data.</text>
</comment>
<evidence type="ECO:0000256" key="5">
    <source>
        <dbReference type="ARBA" id="ARBA00022822"/>
    </source>
</evidence>
<dbReference type="EMBL" id="BARS01042862">
    <property type="protein sequence ID" value="GAG33413.1"/>
    <property type="molecule type" value="Genomic_DNA"/>
</dbReference>
<accession>X0X9R3</accession>
<dbReference type="GO" id="GO:0052684">
    <property type="term" value="F:L-serine hydro-lyase (adding indole, L-tryptophan-forming) activity"/>
    <property type="evidence" value="ECO:0007669"/>
    <property type="project" value="TreeGrafter"/>
</dbReference>
<evidence type="ECO:0000256" key="9">
    <source>
        <dbReference type="ARBA" id="ARBA00049047"/>
    </source>
</evidence>
<evidence type="ECO:0000313" key="11">
    <source>
        <dbReference type="EMBL" id="GAG33413.1"/>
    </source>
</evidence>
<evidence type="ECO:0000256" key="3">
    <source>
        <dbReference type="ARBA" id="ARBA00012043"/>
    </source>
</evidence>
<comment type="cofactor">
    <cofactor evidence="1">
        <name>pyridoxal 5'-phosphate</name>
        <dbReference type="ChEBI" id="CHEBI:597326"/>
    </cofactor>
</comment>
<evidence type="ECO:0000256" key="8">
    <source>
        <dbReference type="ARBA" id="ARBA00023239"/>
    </source>
</evidence>
<dbReference type="InterPro" id="IPR023026">
    <property type="entry name" value="Trp_synth_beta/beta-like"/>
</dbReference>
<dbReference type="GO" id="GO:0004834">
    <property type="term" value="F:tryptophan synthase activity"/>
    <property type="evidence" value="ECO:0007669"/>
    <property type="project" value="UniProtKB-EC"/>
</dbReference>
<dbReference type="EC" id="4.2.1.20" evidence="3"/>
<sequence>MQKQVNLLPDEIPTKWYNILPDLANNLEPLPPPRGEQAKNLPNLMIGTCLEQEFSDQNWIDIPRELLELYIKAGRPRPLFRASNLEKKLNTPAKLFYKSEFFSPTGSHKVNTALAQAYYAKKQGIKRLTTETGAGQWGTALAYACALTDLKCTIYWV</sequence>
<comment type="pathway">
    <text evidence="2">Amino-acid biosynthesis; L-tryptophan biosynthesis; L-tryptophan from chorismate: step 5/5.</text>
</comment>
<keyword evidence="4" id="KW-0028">Amino-acid biosynthesis</keyword>
<keyword evidence="8" id="KW-0456">Lyase</keyword>
<evidence type="ECO:0000256" key="2">
    <source>
        <dbReference type="ARBA" id="ARBA00004733"/>
    </source>
</evidence>
<evidence type="ECO:0000256" key="6">
    <source>
        <dbReference type="ARBA" id="ARBA00022898"/>
    </source>
</evidence>
<dbReference type="InterPro" id="IPR036052">
    <property type="entry name" value="TrpB-like_PALP_sf"/>
</dbReference>
<keyword evidence="6" id="KW-0663">Pyridoxal phosphate</keyword>
<feature type="domain" description="Tryptophan synthase beta chain-like PALP" evidence="10">
    <location>
        <begin position="74"/>
        <end position="155"/>
    </location>
</feature>
<comment type="catalytic activity">
    <reaction evidence="9">
        <text>(1S,2R)-1-C-(indol-3-yl)glycerol 3-phosphate + L-serine = D-glyceraldehyde 3-phosphate + L-tryptophan + H2O</text>
        <dbReference type="Rhea" id="RHEA:10532"/>
        <dbReference type="ChEBI" id="CHEBI:15377"/>
        <dbReference type="ChEBI" id="CHEBI:33384"/>
        <dbReference type="ChEBI" id="CHEBI:57912"/>
        <dbReference type="ChEBI" id="CHEBI:58866"/>
        <dbReference type="ChEBI" id="CHEBI:59776"/>
        <dbReference type="EC" id="4.2.1.20"/>
    </reaction>
</comment>
<protein>
    <recommendedName>
        <fullName evidence="3">tryptophan synthase</fullName>
        <ecNumber evidence="3">4.2.1.20</ecNumber>
    </recommendedName>
</protein>